<accession>A0ACB8CQ30</accession>
<protein>
    <submittedName>
        <fullName evidence="1">Uncharacterized protein</fullName>
    </submittedName>
</protein>
<evidence type="ECO:0000313" key="1">
    <source>
        <dbReference type="EMBL" id="KAH7949109.1"/>
    </source>
</evidence>
<dbReference type="EMBL" id="CM023474">
    <property type="protein sequence ID" value="KAH7949109.1"/>
    <property type="molecule type" value="Genomic_DNA"/>
</dbReference>
<gene>
    <name evidence="1" type="ORF">HPB49_005218</name>
</gene>
<keyword evidence="2" id="KW-1185">Reference proteome</keyword>
<dbReference type="Proteomes" id="UP000821865">
    <property type="component" value="Chromosome 5"/>
</dbReference>
<proteinExistence type="predicted"/>
<organism evidence="1 2">
    <name type="scientific">Dermacentor silvarum</name>
    <name type="common">Tick</name>
    <dbReference type="NCBI Taxonomy" id="543639"/>
    <lineage>
        <taxon>Eukaryota</taxon>
        <taxon>Metazoa</taxon>
        <taxon>Ecdysozoa</taxon>
        <taxon>Arthropoda</taxon>
        <taxon>Chelicerata</taxon>
        <taxon>Arachnida</taxon>
        <taxon>Acari</taxon>
        <taxon>Parasitiformes</taxon>
        <taxon>Ixodida</taxon>
        <taxon>Ixodoidea</taxon>
        <taxon>Ixodidae</taxon>
        <taxon>Rhipicephalinae</taxon>
        <taxon>Dermacentor</taxon>
    </lineage>
</organism>
<name>A0ACB8CQ30_DERSI</name>
<comment type="caution">
    <text evidence="1">The sequence shown here is derived from an EMBL/GenBank/DDBJ whole genome shotgun (WGS) entry which is preliminary data.</text>
</comment>
<sequence length="235" mass="25559">MYISSLITHASSGGLITSFTHAIKGVCVNKPTFISPLGVRLIYYIGDEDGIGDEADRPGEAAVKEGGMAVGKIGEYRLGTGASWDEYVERLEMFCDANKITTDEQKRAVLLSCCGEAAYGLIVTLVKPVRPTMASYDEIKTAVRKHLHPRPSELHASDLPGFNGPPVHIELKDDAKPTFISPLGVRLIYYIGDEADRPGEAAVKEGGMAVGKIGEYRLGTGASWDEYVERLEMYM</sequence>
<reference evidence="1" key="1">
    <citation type="submission" date="2020-05" db="EMBL/GenBank/DDBJ databases">
        <title>Large-scale comparative analyses of tick genomes elucidate their genetic diversity and vector capacities.</title>
        <authorList>
            <person name="Jia N."/>
            <person name="Wang J."/>
            <person name="Shi W."/>
            <person name="Du L."/>
            <person name="Sun Y."/>
            <person name="Zhan W."/>
            <person name="Jiang J."/>
            <person name="Wang Q."/>
            <person name="Zhang B."/>
            <person name="Ji P."/>
            <person name="Sakyi L.B."/>
            <person name="Cui X."/>
            <person name="Yuan T."/>
            <person name="Jiang B."/>
            <person name="Yang W."/>
            <person name="Lam T.T.-Y."/>
            <person name="Chang Q."/>
            <person name="Ding S."/>
            <person name="Wang X."/>
            <person name="Zhu J."/>
            <person name="Ruan X."/>
            <person name="Zhao L."/>
            <person name="Wei J."/>
            <person name="Que T."/>
            <person name="Du C."/>
            <person name="Cheng J."/>
            <person name="Dai P."/>
            <person name="Han X."/>
            <person name="Huang E."/>
            <person name="Gao Y."/>
            <person name="Liu J."/>
            <person name="Shao H."/>
            <person name="Ye R."/>
            <person name="Li L."/>
            <person name="Wei W."/>
            <person name="Wang X."/>
            <person name="Wang C."/>
            <person name="Yang T."/>
            <person name="Huo Q."/>
            <person name="Li W."/>
            <person name="Guo W."/>
            <person name="Chen H."/>
            <person name="Zhou L."/>
            <person name="Ni X."/>
            <person name="Tian J."/>
            <person name="Zhou Y."/>
            <person name="Sheng Y."/>
            <person name="Liu T."/>
            <person name="Pan Y."/>
            <person name="Xia L."/>
            <person name="Li J."/>
            <person name="Zhao F."/>
            <person name="Cao W."/>
        </authorList>
    </citation>
    <scope>NUCLEOTIDE SEQUENCE</scope>
    <source>
        <strain evidence="1">Dsil-2018</strain>
    </source>
</reference>
<evidence type="ECO:0000313" key="2">
    <source>
        <dbReference type="Proteomes" id="UP000821865"/>
    </source>
</evidence>